<dbReference type="EMBL" id="JBHUMM010000043">
    <property type="protein sequence ID" value="MFD2673303.1"/>
    <property type="molecule type" value="Genomic_DNA"/>
</dbReference>
<name>A0ABW5RE69_9BACL</name>
<dbReference type="Pfam" id="PF08012">
    <property type="entry name" value="DUF1702"/>
    <property type="match status" value="1"/>
</dbReference>
<dbReference type="InterPro" id="IPR012964">
    <property type="entry name" value="DUF1702"/>
</dbReference>
<reference evidence="2" key="1">
    <citation type="journal article" date="2019" name="Int. J. Syst. Evol. Microbiol.">
        <title>The Global Catalogue of Microorganisms (GCM) 10K type strain sequencing project: providing services to taxonomists for standard genome sequencing and annotation.</title>
        <authorList>
            <consortium name="The Broad Institute Genomics Platform"/>
            <consortium name="The Broad Institute Genome Sequencing Center for Infectious Disease"/>
            <person name="Wu L."/>
            <person name="Ma J."/>
        </authorList>
    </citation>
    <scope>NUCLEOTIDE SEQUENCE [LARGE SCALE GENOMIC DNA]</scope>
    <source>
        <strain evidence="2">KCTC 33676</strain>
    </source>
</reference>
<dbReference type="RefSeq" id="WP_379930867.1">
    <property type="nucleotide sequence ID" value="NZ_JBHUMM010000043.1"/>
</dbReference>
<accession>A0ABW5RE69</accession>
<sequence>MSGVLTWMKQDFERVASTIPVLQQTSQRTFQARFSIILEAFLTGYNAALADRTLHIQAIQESLDNQYDPYYVGFAYEGLGMGLGARTLRYPSEISSLEHQFKRFSPRYMYQYYVGLGWWMHTRYGFRPKPYQQWLSRLDPLYGSIVFDGVGFRSGIWKLAIEGDRLLARFRQLGYEAERTCLQGLGRSIWFLGECNLLKALQLVESLPKSHQPDVCSGLGLAVGYTEFEDLKWMLSLQEWVPQELRISYQQGLAFGLYARKRQMNGFIHWIDCYADSISKPVHAYLDIVTRSYETMQQTDVPYTYSHWLDDVRSRLEAMNV</sequence>
<evidence type="ECO:0000313" key="1">
    <source>
        <dbReference type="EMBL" id="MFD2673303.1"/>
    </source>
</evidence>
<comment type="caution">
    <text evidence="1">The sequence shown here is derived from an EMBL/GenBank/DDBJ whole genome shotgun (WGS) entry which is preliminary data.</text>
</comment>
<gene>
    <name evidence="1" type="ORF">ACFSUC_17145</name>
</gene>
<protein>
    <submittedName>
        <fullName evidence="1">DUF1702 family protein</fullName>
    </submittedName>
</protein>
<proteinExistence type="predicted"/>
<keyword evidence="2" id="KW-1185">Reference proteome</keyword>
<organism evidence="1 2">
    <name type="scientific">Marinicrinis sediminis</name>
    <dbReference type="NCBI Taxonomy" id="1652465"/>
    <lineage>
        <taxon>Bacteria</taxon>
        <taxon>Bacillati</taxon>
        <taxon>Bacillota</taxon>
        <taxon>Bacilli</taxon>
        <taxon>Bacillales</taxon>
        <taxon>Paenibacillaceae</taxon>
    </lineage>
</organism>
<dbReference type="Proteomes" id="UP001597497">
    <property type="component" value="Unassembled WGS sequence"/>
</dbReference>
<evidence type="ECO:0000313" key="2">
    <source>
        <dbReference type="Proteomes" id="UP001597497"/>
    </source>
</evidence>